<reference evidence="7 8" key="1">
    <citation type="submission" date="2016-10" db="EMBL/GenBank/DDBJ databases">
        <title>Complete Genome Sequence of the Nonylphenol-Degrading Bacterium Sphingobium cloacae JCM 10874T.</title>
        <authorList>
            <person name="Ootsuka M."/>
            <person name="Nishizawa T."/>
            <person name="Ohta H."/>
        </authorList>
    </citation>
    <scope>NUCLEOTIDE SEQUENCE [LARGE SCALE GENOMIC DNA]</scope>
    <source>
        <strain evidence="7 8">JCM 10874</strain>
    </source>
</reference>
<dbReference type="EMBL" id="AP017655">
    <property type="protein sequence ID" value="BAV65349.1"/>
    <property type="molecule type" value="Genomic_DNA"/>
</dbReference>
<evidence type="ECO:0000256" key="3">
    <source>
        <dbReference type="ARBA" id="ARBA00022692"/>
    </source>
</evidence>
<dbReference type="CDD" id="cd01127">
    <property type="entry name" value="TrwB_TraG_TraD_VirD4"/>
    <property type="match status" value="1"/>
</dbReference>
<dbReference type="Gene3D" id="3.40.50.300">
    <property type="entry name" value="P-loop containing nucleotide triphosphate hydrolases"/>
    <property type="match status" value="1"/>
</dbReference>
<evidence type="ECO:0000256" key="1">
    <source>
        <dbReference type="ARBA" id="ARBA00004651"/>
    </source>
</evidence>
<dbReference type="Pfam" id="PF10412">
    <property type="entry name" value="TrwB_AAD_bind"/>
    <property type="match status" value="1"/>
</dbReference>
<keyword evidence="4" id="KW-1133">Transmembrane helix</keyword>
<protein>
    <submittedName>
        <fullName evidence="7">Type IV secretion-system TraD DNA-bindingdomain-containing protein</fullName>
    </submittedName>
</protein>
<dbReference type="InterPro" id="IPR019476">
    <property type="entry name" value="T4SS_TraD_DNA-bd"/>
</dbReference>
<evidence type="ECO:0000259" key="6">
    <source>
        <dbReference type="Pfam" id="PF10412"/>
    </source>
</evidence>
<sequence length="99" mass="10875">MNLTNADARARKYGGCGILGFQSYPQLRATYGQEDAAAITGYCSTWVALRANDTDTAEHVSKNLGRVEQVEANEGMSYGVNDMRDGVNLSRMQVTRPLR</sequence>
<dbReference type="KEGG" id="sclo:SCLO_1023090"/>
<accession>A0A1E1F4B5</accession>
<feature type="domain" description="Type IV secretion system coupling protein TraD DNA-binding" evidence="6">
    <location>
        <begin position="2"/>
        <end position="97"/>
    </location>
</feature>
<dbReference type="InterPro" id="IPR051539">
    <property type="entry name" value="T4SS-coupling_protein"/>
</dbReference>
<keyword evidence="2" id="KW-1003">Cell membrane</keyword>
<dbReference type="GO" id="GO:0005886">
    <property type="term" value="C:plasma membrane"/>
    <property type="evidence" value="ECO:0007669"/>
    <property type="project" value="UniProtKB-SubCell"/>
</dbReference>
<dbReference type="AlphaFoldDB" id="A0A1E1F4B5"/>
<keyword evidence="8" id="KW-1185">Reference proteome</keyword>
<keyword evidence="3" id="KW-0812">Transmembrane</keyword>
<evidence type="ECO:0000256" key="5">
    <source>
        <dbReference type="ARBA" id="ARBA00023136"/>
    </source>
</evidence>
<name>A0A1E1F4B5_9SPHN</name>
<proteinExistence type="predicted"/>
<keyword evidence="5" id="KW-0472">Membrane</keyword>
<evidence type="ECO:0000313" key="8">
    <source>
        <dbReference type="Proteomes" id="UP000218272"/>
    </source>
</evidence>
<dbReference type="PANTHER" id="PTHR37937:SF1">
    <property type="entry name" value="CONJUGATIVE TRANSFER: DNA TRANSPORT"/>
    <property type="match status" value="1"/>
</dbReference>
<keyword evidence="7" id="KW-0238">DNA-binding</keyword>
<dbReference type="InterPro" id="IPR027417">
    <property type="entry name" value="P-loop_NTPase"/>
</dbReference>
<gene>
    <name evidence="7" type="ORF">SCLO_1023090</name>
</gene>
<comment type="subcellular location">
    <subcellularLocation>
        <location evidence="1">Cell membrane</location>
        <topology evidence="1">Multi-pass membrane protein</topology>
    </subcellularLocation>
</comment>
<dbReference type="SUPFAM" id="SSF52540">
    <property type="entry name" value="P-loop containing nucleoside triphosphate hydrolases"/>
    <property type="match status" value="1"/>
</dbReference>
<evidence type="ECO:0000256" key="2">
    <source>
        <dbReference type="ARBA" id="ARBA00022475"/>
    </source>
</evidence>
<dbReference type="PANTHER" id="PTHR37937">
    <property type="entry name" value="CONJUGATIVE TRANSFER: DNA TRANSPORT"/>
    <property type="match status" value="1"/>
</dbReference>
<dbReference type="Proteomes" id="UP000218272">
    <property type="component" value="Chromosome SCLO_1"/>
</dbReference>
<dbReference type="GO" id="GO:0003677">
    <property type="term" value="F:DNA binding"/>
    <property type="evidence" value="ECO:0007669"/>
    <property type="project" value="UniProtKB-KW"/>
</dbReference>
<organism evidence="7 8">
    <name type="scientific">Sphingobium cloacae</name>
    <dbReference type="NCBI Taxonomy" id="120107"/>
    <lineage>
        <taxon>Bacteria</taxon>
        <taxon>Pseudomonadati</taxon>
        <taxon>Pseudomonadota</taxon>
        <taxon>Alphaproteobacteria</taxon>
        <taxon>Sphingomonadales</taxon>
        <taxon>Sphingomonadaceae</taxon>
        <taxon>Sphingobium</taxon>
    </lineage>
</organism>
<evidence type="ECO:0000313" key="7">
    <source>
        <dbReference type="EMBL" id="BAV65349.1"/>
    </source>
</evidence>
<evidence type="ECO:0000256" key="4">
    <source>
        <dbReference type="ARBA" id="ARBA00022989"/>
    </source>
</evidence>